<dbReference type="PANTHER" id="PTHR31465">
    <property type="entry name" value="PROTEIN RTA1-RELATED"/>
    <property type="match status" value="1"/>
</dbReference>
<accession>B0XX25</accession>
<dbReference type="PhylomeDB" id="B0XX25"/>
<dbReference type="VEuPathDB" id="FungiDB:AFUB_047480"/>
<dbReference type="Proteomes" id="UP000001699">
    <property type="component" value="Unassembled WGS sequence"/>
</dbReference>
<feature type="transmembrane region" description="Helical" evidence="5">
    <location>
        <begin position="139"/>
        <end position="163"/>
    </location>
</feature>
<keyword evidence="2 5" id="KW-0812">Transmembrane</keyword>
<evidence type="ECO:0000256" key="3">
    <source>
        <dbReference type="ARBA" id="ARBA00022989"/>
    </source>
</evidence>
<evidence type="ECO:0000256" key="2">
    <source>
        <dbReference type="ARBA" id="ARBA00022692"/>
    </source>
</evidence>
<dbReference type="Pfam" id="PF04479">
    <property type="entry name" value="RTA1"/>
    <property type="match status" value="1"/>
</dbReference>
<dbReference type="PANTHER" id="PTHR31465:SF32">
    <property type="entry name" value="DOMAIN PROTEIN, PUTATIVE-RELATED"/>
    <property type="match status" value="1"/>
</dbReference>
<feature type="transmembrane region" description="Helical" evidence="5">
    <location>
        <begin position="68"/>
        <end position="90"/>
    </location>
</feature>
<sequence length="358" mass="38921">MAVVQGKCARGRLYSSLSSCPFALDGHLGETSTLSASSYKSSISSFFLGLSSQSSTQHTMASDNDDTIYFYNPSLGASILFTILYIIPLIYQSYMTLVYPRKAHTPRANYFIPMVIGAALEVAGYAVRCASVRKPADIALYAVSSTIIVIAPVFVCASLYMLLGKLETSSDSGAKQPPAAFLCGGSGRRLPWMFVTLDILAVLTQGSGSGIASSEDWEGSTKDVGIGVLIGGLVLQVVTFATYLVIVAWFQWRVMAEGHQLPHGVRMVLKGVYLAGFFIMLRSIYRVFEFAFGIDSYTFTHEWPLYVLEAVPMLVALLVLGWFHPARWLAMSAPEGEEQVYSLRKSAGRGNTGEQSLA</sequence>
<dbReference type="OrthoDB" id="3358017at2759"/>
<dbReference type="AlphaFoldDB" id="B0XX25"/>
<reference evidence="6 7" key="1">
    <citation type="journal article" date="2008" name="PLoS Genet.">
        <title>Genomic islands in the pathogenic filamentous fungus Aspergillus fumigatus.</title>
        <authorList>
            <person name="Fedorova N.D."/>
            <person name="Khaldi N."/>
            <person name="Joardar V.S."/>
            <person name="Maiti R."/>
            <person name="Amedeo P."/>
            <person name="Anderson M.J."/>
            <person name="Crabtree J."/>
            <person name="Silva J.C."/>
            <person name="Badger J.H."/>
            <person name="Albarraq A."/>
            <person name="Angiuoli S."/>
            <person name="Bussey H."/>
            <person name="Bowyer P."/>
            <person name="Cotty P.J."/>
            <person name="Dyer P.S."/>
            <person name="Egan A."/>
            <person name="Galens K."/>
            <person name="Fraser-Liggett C.M."/>
            <person name="Haas B.J."/>
            <person name="Inman J.M."/>
            <person name="Kent R."/>
            <person name="Lemieux S."/>
            <person name="Malavazi I."/>
            <person name="Orvis J."/>
            <person name="Roemer T."/>
            <person name="Ronning C.M."/>
            <person name="Sundaram J.P."/>
            <person name="Sutton G."/>
            <person name="Turner G."/>
            <person name="Venter J.C."/>
            <person name="White O.R."/>
            <person name="Whitty B.R."/>
            <person name="Youngman P."/>
            <person name="Wolfe K.H."/>
            <person name="Goldman G.H."/>
            <person name="Wortman J.R."/>
            <person name="Jiang B."/>
            <person name="Denning D.W."/>
            <person name="Nierman W.C."/>
        </authorList>
    </citation>
    <scope>NUCLEOTIDE SEQUENCE [LARGE SCALE GENOMIC DNA]</scope>
    <source>
        <strain evidence="7">CBS 144.89 / FGSC A1163 / CEA10</strain>
    </source>
</reference>
<feature type="transmembrane region" description="Helical" evidence="5">
    <location>
        <begin position="271"/>
        <end position="288"/>
    </location>
</feature>
<feature type="transmembrane region" description="Helical" evidence="5">
    <location>
        <begin position="303"/>
        <end position="323"/>
    </location>
</feature>
<keyword evidence="7" id="KW-1185">Reference proteome</keyword>
<evidence type="ECO:0000313" key="6">
    <source>
        <dbReference type="EMBL" id="EDP53566.1"/>
    </source>
</evidence>
<keyword evidence="3 5" id="KW-1133">Transmembrane helix</keyword>
<dbReference type="InterPro" id="IPR007568">
    <property type="entry name" value="RTA1"/>
</dbReference>
<evidence type="ECO:0000256" key="1">
    <source>
        <dbReference type="ARBA" id="ARBA00004141"/>
    </source>
</evidence>
<dbReference type="HOGENOM" id="CLU_033465_3_2_1"/>
<dbReference type="EMBL" id="DS499596">
    <property type="protein sequence ID" value="EDP53566.1"/>
    <property type="molecule type" value="Genomic_DNA"/>
</dbReference>
<feature type="transmembrane region" description="Helical" evidence="5">
    <location>
        <begin position="110"/>
        <end position="127"/>
    </location>
</feature>
<proteinExistence type="predicted"/>
<protein>
    <submittedName>
        <fullName evidence="6">RTA1 domain protein, putative</fullName>
    </submittedName>
</protein>
<evidence type="ECO:0000313" key="7">
    <source>
        <dbReference type="Proteomes" id="UP000001699"/>
    </source>
</evidence>
<dbReference type="GO" id="GO:0016020">
    <property type="term" value="C:membrane"/>
    <property type="evidence" value="ECO:0007669"/>
    <property type="project" value="UniProtKB-SubCell"/>
</dbReference>
<feature type="transmembrane region" description="Helical" evidence="5">
    <location>
        <begin position="224"/>
        <end position="250"/>
    </location>
</feature>
<gene>
    <name evidence="6" type="ORF">AFUB_047480</name>
</gene>
<evidence type="ECO:0000256" key="4">
    <source>
        <dbReference type="ARBA" id="ARBA00023136"/>
    </source>
</evidence>
<keyword evidence="4 5" id="KW-0472">Membrane</keyword>
<evidence type="ECO:0000256" key="5">
    <source>
        <dbReference type="SAM" id="Phobius"/>
    </source>
</evidence>
<name>B0XX25_ASPFC</name>
<organism evidence="6 7">
    <name type="scientific">Aspergillus fumigatus (strain CBS 144.89 / FGSC A1163 / CEA10)</name>
    <name type="common">Neosartorya fumigata</name>
    <dbReference type="NCBI Taxonomy" id="451804"/>
    <lineage>
        <taxon>Eukaryota</taxon>
        <taxon>Fungi</taxon>
        <taxon>Dikarya</taxon>
        <taxon>Ascomycota</taxon>
        <taxon>Pezizomycotina</taxon>
        <taxon>Eurotiomycetes</taxon>
        <taxon>Eurotiomycetidae</taxon>
        <taxon>Eurotiales</taxon>
        <taxon>Aspergillaceae</taxon>
        <taxon>Aspergillus</taxon>
        <taxon>Aspergillus subgen. Fumigati</taxon>
    </lineage>
</organism>
<comment type="subcellular location">
    <subcellularLocation>
        <location evidence="1">Membrane</location>
        <topology evidence="1">Multi-pass membrane protein</topology>
    </subcellularLocation>
</comment>